<evidence type="ECO:0000256" key="1">
    <source>
        <dbReference type="SAM" id="MobiDB-lite"/>
    </source>
</evidence>
<accession>A0A1D2A7K5</accession>
<evidence type="ECO:0000313" key="2">
    <source>
        <dbReference type="EMBL" id="JAT75209.1"/>
    </source>
</evidence>
<proteinExistence type="predicted"/>
<reference evidence="2" key="1">
    <citation type="submission" date="2015-08" db="EMBL/GenBank/DDBJ databases">
        <authorList>
            <person name="Babu N.S."/>
            <person name="Beckwith C.J."/>
            <person name="Beseler K.G."/>
            <person name="Brison A."/>
            <person name="Carone J.V."/>
            <person name="Caskin T.P."/>
            <person name="Diamond M."/>
            <person name="Durham M.E."/>
            <person name="Foxe J.M."/>
            <person name="Go M."/>
            <person name="Henderson B.A."/>
            <person name="Jones I.B."/>
            <person name="McGettigan J.A."/>
            <person name="Micheletti S.J."/>
            <person name="Nasrallah M.E."/>
            <person name="Ortiz D."/>
            <person name="Piller C.R."/>
            <person name="Privatt S.R."/>
            <person name="Schneider S.L."/>
            <person name="Sharp S."/>
            <person name="Smith T.C."/>
            <person name="Stanton J.D."/>
            <person name="Ullery H.E."/>
            <person name="Wilson R.J."/>
            <person name="Serrano M.G."/>
            <person name="Buck G."/>
            <person name="Lee V."/>
            <person name="Wang Y."/>
            <person name="Carvalho R."/>
            <person name="Voegtly L."/>
            <person name="Shi R."/>
            <person name="Duckworth R."/>
            <person name="Johnson A."/>
            <person name="Loviza R."/>
            <person name="Walstead R."/>
            <person name="Shah Z."/>
            <person name="Kiflezghi M."/>
            <person name="Wade K."/>
            <person name="Ball S.L."/>
            <person name="Bradley K.W."/>
            <person name="Asai D.J."/>
            <person name="Bowman C.A."/>
            <person name="Russell D.A."/>
            <person name="Pope W.H."/>
            <person name="Jacobs-Sera D."/>
            <person name="Hendrix R.W."/>
            <person name="Hatfull G.F."/>
        </authorList>
    </citation>
    <scope>NUCLEOTIDE SEQUENCE</scope>
</reference>
<evidence type="ECO:0008006" key="3">
    <source>
        <dbReference type="Google" id="ProtNLM"/>
    </source>
</evidence>
<gene>
    <name evidence="2" type="ORF">g.44470</name>
</gene>
<sequence length="234" mass="24957">MPWRGILLGWAPNPGSPSPSQIIAKEVVTIRRTVGKLAVNKATMISLSTQLSEQLGEAWVHVPVHVLHMESTQFTQGCVQHAGLNVVPLLLGSAGPRTALTQHAPHTLARPSPLEAMASVAGTLSKSSEVMKLVNSLTKIPQMQATMREMSKEMYKAGVLEELVADTMDSAMDEEGLEEESAEAVDKVLQEVAGETLAQMASAPSRRVAAPERAEAAGAEDEDDLASRLAAMRS</sequence>
<dbReference type="Gene3D" id="6.10.140.1230">
    <property type="match status" value="1"/>
</dbReference>
<organism evidence="2">
    <name type="scientific">Auxenochlorella protothecoides</name>
    <name type="common">Green microalga</name>
    <name type="synonym">Chlorella protothecoides</name>
    <dbReference type="NCBI Taxonomy" id="3075"/>
    <lineage>
        <taxon>Eukaryota</taxon>
        <taxon>Viridiplantae</taxon>
        <taxon>Chlorophyta</taxon>
        <taxon>core chlorophytes</taxon>
        <taxon>Trebouxiophyceae</taxon>
        <taxon>Chlorellales</taxon>
        <taxon>Chlorellaceae</taxon>
        <taxon>Auxenochlorella</taxon>
    </lineage>
</organism>
<dbReference type="AlphaFoldDB" id="A0A1D2A7K5"/>
<dbReference type="PANTHER" id="PTHR10476">
    <property type="entry name" value="CHARGED MULTIVESICULAR BODY PROTEIN"/>
    <property type="match status" value="1"/>
</dbReference>
<dbReference type="InterPro" id="IPR005024">
    <property type="entry name" value="Snf7_fam"/>
</dbReference>
<feature type="region of interest" description="Disordered" evidence="1">
    <location>
        <begin position="199"/>
        <end position="234"/>
    </location>
</feature>
<dbReference type="EMBL" id="GDKF01003413">
    <property type="protein sequence ID" value="JAT75209.1"/>
    <property type="molecule type" value="Transcribed_RNA"/>
</dbReference>
<dbReference type="GO" id="GO:0007034">
    <property type="term" value="P:vacuolar transport"/>
    <property type="evidence" value="ECO:0007669"/>
    <property type="project" value="InterPro"/>
</dbReference>
<dbReference type="Pfam" id="PF03357">
    <property type="entry name" value="Snf7"/>
    <property type="match status" value="1"/>
</dbReference>
<protein>
    <recommendedName>
        <fullName evidence="3">Charged multivesicular body protein 3</fullName>
    </recommendedName>
</protein>
<name>A0A1D2A7K5_AUXPR</name>